<dbReference type="SUPFAM" id="SSF47384">
    <property type="entry name" value="Homodimeric domain of signal transducing histidine kinase"/>
    <property type="match status" value="1"/>
</dbReference>
<dbReference type="GO" id="GO:0000155">
    <property type="term" value="F:phosphorelay sensor kinase activity"/>
    <property type="evidence" value="ECO:0007669"/>
    <property type="project" value="InterPro"/>
</dbReference>
<evidence type="ECO:0008006" key="3">
    <source>
        <dbReference type="Google" id="ProtNLM"/>
    </source>
</evidence>
<dbReference type="EMBL" id="LNCD01000050">
    <property type="protein sequence ID" value="KWV55790.1"/>
    <property type="molecule type" value="Genomic_DNA"/>
</dbReference>
<dbReference type="Proteomes" id="UP000068164">
    <property type="component" value="Unassembled WGS sequence"/>
</dbReference>
<dbReference type="InterPro" id="IPR036097">
    <property type="entry name" value="HisK_dim/P_sf"/>
</dbReference>
<organism evidence="1 2">
    <name type="scientific">Rhizobium altiplani</name>
    <dbReference type="NCBI Taxonomy" id="1864509"/>
    <lineage>
        <taxon>Bacteria</taxon>
        <taxon>Pseudomonadati</taxon>
        <taxon>Pseudomonadota</taxon>
        <taxon>Alphaproteobacteria</taxon>
        <taxon>Hyphomicrobiales</taxon>
        <taxon>Rhizobiaceae</taxon>
        <taxon>Rhizobium/Agrobacterium group</taxon>
        <taxon>Rhizobium</taxon>
    </lineage>
</organism>
<reference evidence="1 2" key="1">
    <citation type="submission" date="2015-11" db="EMBL/GenBank/DDBJ databases">
        <title>Draft Genome Sequence of the Strain BR 10423 (Rhizobium sp.) isolated from nodules of Mimosa pudica.</title>
        <authorList>
            <person name="Barauna A.C."/>
            <person name="Zilli J.E."/>
            <person name="Simoes-Araujo J.L."/>
            <person name="Reis V.M."/>
            <person name="James E.K."/>
            <person name="Reis F.B.Jr."/>
            <person name="Rouws L.F."/>
            <person name="Passos S.R."/>
            <person name="Gois S.R."/>
        </authorList>
    </citation>
    <scope>NUCLEOTIDE SEQUENCE [LARGE SCALE GENOMIC DNA]</scope>
    <source>
        <strain evidence="1 2">BR10423</strain>
    </source>
</reference>
<gene>
    <name evidence="1" type="ORF">AS026_36410</name>
</gene>
<keyword evidence="2" id="KW-1185">Reference proteome</keyword>
<evidence type="ECO:0000313" key="1">
    <source>
        <dbReference type="EMBL" id="KWV55790.1"/>
    </source>
</evidence>
<comment type="caution">
    <text evidence="1">The sequence shown here is derived from an EMBL/GenBank/DDBJ whole genome shotgun (WGS) entry which is preliminary data.</text>
</comment>
<dbReference type="AlphaFoldDB" id="A0A120FNR4"/>
<name>A0A120FNR4_9HYPH</name>
<evidence type="ECO:0000313" key="2">
    <source>
        <dbReference type="Proteomes" id="UP000068164"/>
    </source>
</evidence>
<sequence>MSSEQPIESTENEERIRRFLAIASHDLQSPPRDIAMYAEILLDDLAGKLDGDQLKSRAWYRPHLSGQDLRRLLEAAAGRATRRPGAWPHGRARKTCARSMAASTCMLKPPTLQQFREVLDGLDSLNLQARGDSLVLYAEPSRQTPIITA</sequence>
<protein>
    <recommendedName>
        <fullName evidence="3">Signal transduction histidine kinase dimerisation/phosphoacceptor domain-containing protein</fullName>
    </recommendedName>
</protein>
<accession>A0A120FNR4</accession>
<proteinExistence type="predicted"/>